<name>A0ABV9CL84_9ACTN</name>
<dbReference type="Gene3D" id="2.40.10.10">
    <property type="entry name" value="Trypsin-like serine proteases"/>
    <property type="match status" value="1"/>
</dbReference>
<dbReference type="Pfam" id="PF20028">
    <property type="entry name" value="VMAP-C"/>
    <property type="match status" value="1"/>
</dbReference>
<dbReference type="Proteomes" id="UP001596004">
    <property type="component" value="Unassembled WGS sequence"/>
</dbReference>
<dbReference type="InterPro" id="IPR009003">
    <property type="entry name" value="Peptidase_S1_PA"/>
</dbReference>
<keyword evidence="4" id="KW-1185">Reference proteome</keyword>
<evidence type="ECO:0000313" key="4">
    <source>
        <dbReference type="Proteomes" id="UP001596004"/>
    </source>
</evidence>
<dbReference type="InterPro" id="IPR043504">
    <property type="entry name" value="Peptidase_S1_PA_chymotrypsin"/>
</dbReference>
<dbReference type="InterPro" id="IPR045453">
    <property type="entry name" value="VMAP-M8"/>
</dbReference>
<dbReference type="RefSeq" id="WP_380844004.1">
    <property type="nucleotide sequence ID" value="NZ_JBHSFP010000019.1"/>
</dbReference>
<proteinExistence type="predicted"/>
<evidence type="ECO:0000259" key="2">
    <source>
        <dbReference type="Pfam" id="PF20028"/>
    </source>
</evidence>
<feature type="domain" description="vWA-MoxR associated protein C-terminal" evidence="2">
    <location>
        <begin position="343"/>
        <end position="564"/>
    </location>
</feature>
<dbReference type="EMBL" id="JBHSFP010000019">
    <property type="protein sequence ID" value="MFC4534005.1"/>
    <property type="molecule type" value="Genomic_DNA"/>
</dbReference>
<comment type="caution">
    <text evidence="3">The sequence shown here is derived from an EMBL/GenBank/DDBJ whole genome shotgun (WGS) entry which is preliminary data.</text>
</comment>
<feature type="domain" description="vWA-MoxR associated protein middle region 8" evidence="1">
    <location>
        <begin position="204"/>
        <end position="297"/>
    </location>
</feature>
<accession>A0ABV9CL84</accession>
<evidence type="ECO:0000313" key="3">
    <source>
        <dbReference type="EMBL" id="MFC4534005.1"/>
    </source>
</evidence>
<gene>
    <name evidence="3" type="ORF">ACFO60_24855</name>
</gene>
<sequence>MTAPHGWHARIENESGHVLGSGFLVSPTQVLTCAHVVHSEKAPVVVFPCAAGRPRVPARASLPSVWNERDRYGDVTALTLDHAITSIKPAEFAPLDALQKTPGPLLFTYGFRKENAASGSHVGLTTYAEMMLEDEWQQIDVVSGHAERLDRGFSGAAVYFAGVGGSPFAGKVIGMVTDADLSPDRRIGRMLPISSIRRYHEPLDDLLPLPWLDPAARGELRRIVTGMTLSDRLGSLYLWTFRTPLEREFRSPWDAVRSVAEDVDDTDALARFIEALRRSATGEGKWHLGEWQRRHLDPPGPHGSPQGAVSIIVKVEQSGRDKDAFRLSFSIWGTNVPSYNAVLPEPVPARRVRAEVEGALPDLIGRVEGENFLIEFALPKQWLRGRARVDEWFRDPEDRARLGLNYPVVVRDEGRMRRAGQRDLAIRRWAKLRGRGPGRPELIHCHDRQDVERLTAWLSRDEHALLVLARCPERTELEVALRSGVPIMLWSAPGATPGTSARRHKCHEPDPSCREEDFLKELAGLVTATHPDRLPMLVRELRIDAAHPENAQYKRRYTLFWDDPDRSLPPSLAMPN</sequence>
<dbReference type="SUPFAM" id="SSF50494">
    <property type="entry name" value="Trypsin-like serine proteases"/>
    <property type="match status" value="1"/>
</dbReference>
<protein>
    <submittedName>
        <fullName evidence="3">Trypsin-like peptidase domain-containing protein</fullName>
    </submittedName>
</protein>
<dbReference type="Pfam" id="PF19969">
    <property type="entry name" value="VMAP-M8"/>
    <property type="match status" value="1"/>
</dbReference>
<organism evidence="3 4">
    <name type="scientific">Sphaerisporangium dianthi</name>
    <dbReference type="NCBI Taxonomy" id="1436120"/>
    <lineage>
        <taxon>Bacteria</taxon>
        <taxon>Bacillati</taxon>
        <taxon>Actinomycetota</taxon>
        <taxon>Actinomycetes</taxon>
        <taxon>Streptosporangiales</taxon>
        <taxon>Streptosporangiaceae</taxon>
        <taxon>Sphaerisporangium</taxon>
    </lineage>
</organism>
<dbReference type="Pfam" id="PF13365">
    <property type="entry name" value="Trypsin_2"/>
    <property type="match status" value="1"/>
</dbReference>
<evidence type="ECO:0000259" key="1">
    <source>
        <dbReference type="Pfam" id="PF19969"/>
    </source>
</evidence>
<dbReference type="InterPro" id="IPR045450">
    <property type="entry name" value="VMAP_C"/>
</dbReference>
<reference evidence="4" key="1">
    <citation type="journal article" date="2019" name="Int. J. Syst. Evol. Microbiol.">
        <title>The Global Catalogue of Microorganisms (GCM) 10K type strain sequencing project: providing services to taxonomists for standard genome sequencing and annotation.</title>
        <authorList>
            <consortium name="The Broad Institute Genomics Platform"/>
            <consortium name="The Broad Institute Genome Sequencing Center for Infectious Disease"/>
            <person name="Wu L."/>
            <person name="Ma J."/>
        </authorList>
    </citation>
    <scope>NUCLEOTIDE SEQUENCE [LARGE SCALE GENOMIC DNA]</scope>
    <source>
        <strain evidence="4">CGMCC 4.7132</strain>
    </source>
</reference>